<evidence type="ECO:0000256" key="2">
    <source>
        <dbReference type="ARBA" id="ARBA00022801"/>
    </source>
</evidence>
<sequence length="157" mass="17975">MISFQDLNGYDVLLSFEQGSFAIPSEHVLVVAKYKGKWLVTKHPKRGLEFPGGKLEQGETLVEAAIRETKEETNVDIVELAWLAEYMVIDNIPFCKTVYVAEVGYINKEKTNFETEGAFWLSSEELTQSNYLSFHMKDDGMKAILKKVKEIESKWND</sequence>
<reference evidence="6" key="1">
    <citation type="submission" date="2016-10" db="EMBL/GenBank/DDBJ databases">
        <authorList>
            <person name="Varghese N."/>
            <person name="Submissions S."/>
        </authorList>
    </citation>
    <scope>NUCLEOTIDE SEQUENCE [LARGE SCALE GENOMIC DNA]</scope>
    <source>
        <strain evidence="6">DSM 11706</strain>
    </source>
</reference>
<protein>
    <submittedName>
        <fullName evidence="5">8-oxo-dGTP diphosphatase</fullName>
    </submittedName>
</protein>
<dbReference type="PROSITE" id="PS00893">
    <property type="entry name" value="NUDIX_BOX"/>
    <property type="match status" value="1"/>
</dbReference>
<dbReference type="InterPro" id="IPR015797">
    <property type="entry name" value="NUDIX_hydrolase-like_dom_sf"/>
</dbReference>
<evidence type="ECO:0000256" key="3">
    <source>
        <dbReference type="RuleBase" id="RU003476"/>
    </source>
</evidence>
<dbReference type="InterPro" id="IPR020476">
    <property type="entry name" value="Nudix_hydrolase"/>
</dbReference>
<accession>A0A1I5YJG4</accession>
<evidence type="ECO:0000256" key="1">
    <source>
        <dbReference type="ARBA" id="ARBA00005582"/>
    </source>
</evidence>
<dbReference type="SUPFAM" id="SSF55811">
    <property type="entry name" value="Nudix"/>
    <property type="match status" value="1"/>
</dbReference>
<dbReference type="Gene3D" id="3.90.79.10">
    <property type="entry name" value="Nucleoside Triphosphate Pyrophosphohydrolase"/>
    <property type="match status" value="1"/>
</dbReference>
<dbReference type="Proteomes" id="UP000198734">
    <property type="component" value="Unassembled WGS sequence"/>
</dbReference>
<feature type="domain" description="Nudix hydrolase" evidence="4">
    <location>
        <begin position="21"/>
        <end position="150"/>
    </location>
</feature>
<keyword evidence="6" id="KW-1185">Reference proteome</keyword>
<dbReference type="CDD" id="cd04665">
    <property type="entry name" value="NUDIX_RppH"/>
    <property type="match status" value="1"/>
</dbReference>
<comment type="similarity">
    <text evidence="1 3">Belongs to the Nudix hydrolase family.</text>
</comment>
<dbReference type="PANTHER" id="PTHR43736:SF1">
    <property type="entry name" value="DIHYDRONEOPTERIN TRIPHOSPHATE DIPHOSPHATASE"/>
    <property type="match status" value="1"/>
</dbReference>
<dbReference type="GO" id="GO:0016787">
    <property type="term" value="F:hydrolase activity"/>
    <property type="evidence" value="ECO:0007669"/>
    <property type="project" value="UniProtKB-KW"/>
</dbReference>
<dbReference type="STRING" id="126156.SAMN05421670_2042"/>
<dbReference type="Pfam" id="PF00293">
    <property type="entry name" value="NUDIX"/>
    <property type="match status" value="1"/>
</dbReference>
<evidence type="ECO:0000313" key="5">
    <source>
        <dbReference type="EMBL" id="SFQ44363.1"/>
    </source>
</evidence>
<dbReference type="AlphaFoldDB" id="A0A1I5YJG4"/>
<organism evidence="5 6">
    <name type="scientific">Psychrobacillus psychrotolerans</name>
    <dbReference type="NCBI Taxonomy" id="126156"/>
    <lineage>
        <taxon>Bacteria</taxon>
        <taxon>Bacillati</taxon>
        <taxon>Bacillota</taxon>
        <taxon>Bacilli</taxon>
        <taxon>Bacillales</taxon>
        <taxon>Bacillaceae</taxon>
        <taxon>Psychrobacillus</taxon>
    </lineage>
</organism>
<name>A0A1I5YJG4_9BACI</name>
<dbReference type="EMBL" id="FOXU01000003">
    <property type="protein sequence ID" value="SFQ44363.1"/>
    <property type="molecule type" value="Genomic_DNA"/>
</dbReference>
<dbReference type="OrthoDB" id="9131041at2"/>
<evidence type="ECO:0000313" key="6">
    <source>
        <dbReference type="Proteomes" id="UP000198734"/>
    </source>
</evidence>
<evidence type="ECO:0000259" key="4">
    <source>
        <dbReference type="PROSITE" id="PS51462"/>
    </source>
</evidence>
<dbReference type="InterPro" id="IPR014078">
    <property type="entry name" value="Nudix_YtkD"/>
</dbReference>
<keyword evidence="2 3" id="KW-0378">Hydrolase</keyword>
<dbReference type="PANTHER" id="PTHR43736">
    <property type="entry name" value="ADP-RIBOSE PYROPHOSPHATASE"/>
    <property type="match status" value="1"/>
</dbReference>
<dbReference type="InterPro" id="IPR020084">
    <property type="entry name" value="NUDIX_hydrolase_CS"/>
</dbReference>
<dbReference type="RefSeq" id="WP_093536787.1">
    <property type="nucleotide sequence ID" value="NZ_CP183885.1"/>
</dbReference>
<proteinExistence type="inferred from homology"/>
<dbReference type="PRINTS" id="PR00502">
    <property type="entry name" value="NUDIXFAMILY"/>
</dbReference>
<dbReference type="InterPro" id="IPR000086">
    <property type="entry name" value="NUDIX_hydrolase_dom"/>
</dbReference>
<gene>
    <name evidence="5" type="ORF">SAMN05421670_2042</name>
</gene>
<dbReference type="PROSITE" id="PS51462">
    <property type="entry name" value="NUDIX"/>
    <property type="match status" value="1"/>
</dbReference>